<dbReference type="AlphaFoldDB" id="A0A7S4VWA2"/>
<dbReference type="GO" id="GO:0008270">
    <property type="term" value="F:zinc ion binding"/>
    <property type="evidence" value="ECO:0007669"/>
    <property type="project" value="UniProtKB-KW"/>
</dbReference>
<dbReference type="InterPro" id="IPR013083">
    <property type="entry name" value="Znf_RING/FYVE/PHD"/>
</dbReference>
<gene>
    <name evidence="8" type="ORF">AMON00008_LOCUS39584</name>
</gene>
<dbReference type="SUPFAM" id="SSF57850">
    <property type="entry name" value="RING/U-box"/>
    <property type="match status" value="1"/>
</dbReference>
<feature type="domain" description="RING-type" evidence="7">
    <location>
        <begin position="215"/>
        <end position="254"/>
    </location>
</feature>
<dbReference type="Pfam" id="PF13639">
    <property type="entry name" value="zf-RING_2"/>
    <property type="match status" value="1"/>
</dbReference>
<reference evidence="8" key="1">
    <citation type="submission" date="2021-01" db="EMBL/GenBank/DDBJ databases">
        <authorList>
            <person name="Corre E."/>
            <person name="Pelletier E."/>
            <person name="Niang G."/>
            <person name="Scheremetjew M."/>
            <person name="Finn R."/>
            <person name="Kale V."/>
            <person name="Holt S."/>
            <person name="Cochrane G."/>
            <person name="Meng A."/>
            <person name="Brown T."/>
            <person name="Cohen L."/>
        </authorList>
    </citation>
    <scope>NUCLEOTIDE SEQUENCE</scope>
    <source>
        <strain evidence="8">CCMP3105</strain>
    </source>
</reference>
<accession>A0A7S4VWA2</accession>
<sequence>MPDSEQLSLCRGWTWSSPCGIGCLCWTCPCRWPALLLGTILLLHLVVVVETGVVLLFIVAHFTFAAISWLRPFLLAVQLVLELLTSRVMLEAVWEALRLRRGGRWSISQSLPTSKLESVVIVSSLPALTCFLEVLQLIWWSEAVDGPDCTHFTLTLGLFVFHVAAACALILAVSQPAGGPRHSPAPGLPPMEPAFVEACEFAAVPATARTQHTCCAICLVDFEDSDVVLPLPCRHVFHAGCLIKWLRRSAACPMRCGGARLRLPESRTGPGREPRERQRGPLPAPAGSRPEEGADAGGPGEENDMVVSL</sequence>
<dbReference type="InterPro" id="IPR001841">
    <property type="entry name" value="Znf_RING"/>
</dbReference>
<feature type="transmembrane region" description="Helical" evidence="6">
    <location>
        <begin position="41"/>
        <end position="67"/>
    </location>
</feature>
<evidence type="ECO:0000259" key="7">
    <source>
        <dbReference type="PROSITE" id="PS50089"/>
    </source>
</evidence>
<keyword evidence="1" id="KW-0479">Metal-binding</keyword>
<feature type="transmembrane region" description="Helical" evidence="6">
    <location>
        <begin position="152"/>
        <end position="173"/>
    </location>
</feature>
<evidence type="ECO:0000256" key="2">
    <source>
        <dbReference type="ARBA" id="ARBA00022771"/>
    </source>
</evidence>
<keyword evidence="6" id="KW-1133">Transmembrane helix</keyword>
<proteinExistence type="predicted"/>
<evidence type="ECO:0000313" key="8">
    <source>
        <dbReference type="EMBL" id="CAE4623129.1"/>
    </source>
</evidence>
<keyword evidence="2 4" id="KW-0863">Zinc-finger</keyword>
<dbReference type="PANTHER" id="PTHR45969">
    <property type="entry name" value="RING ZINC FINGER PROTEIN-RELATED"/>
    <property type="match status" value="1"/>
</dbReference>
<dbReference type="SMART" id="SM00184">
    <property type="entry name" value="RING"/>
    <property type="match status" value="1"/>
</dbReference>
<evidence type="ECO:0000256" key="6">
    <source>
        <dbReference type="SAM" id="Phobius"/>
    </source>
</evidence>
<dbReference type="GO" id="GO:0016567">
    <property type="term" value="P:protein ubiquitination"/>
    <property type="evidence" value="ECO:0007669"/>
    <property type="project" value="TreeGrafter"/>
</dbReference>
<dbReference type="EMBL" id="HBNR01056276">
    <property type="protein sequence ID" value="CAE4623129.1"/>
    <property type="molecule type" value="Transcribed_RNA"/>
</dbReference>
<protein>
    <recommendedName>
        <fullName evidence="7">RING-type domain-containing protein</fullName>
    </recommendedName>
</protein>
<organism evidence="8">
    <name type="scientific">Alexandrium monilatum</name>
    <dbReference type="NCBI Taxonomy" id="311494"/>
    <lineage>
        <taxon>Eukaryota</taxon>
        <taxon>Sar</taxon>
        <taxon>Alveolata</taxon>
        <taxon>Dinophyceae</taxon>
        <taxon>Gonyaulacales</taxon>
        <taxon>Pyrocystaceae</taxon>
        <taxon>Alexandrium</taxon>
    </lineage>
</organism>
<feature type="compositionally biased region" description="Basic and acidic residues" evidence="5">
    <location>
        <begin position="263"/>
        <end position="279"/>
    </location>
</feature>
<dbReference type="PANTHER" id="PTHR45969:SF69">
    <property type="entry name" value="FINGER DOMAIN PROTEIN, PUTATIVE (AFU_ORTHOLOGUE AFUA_3G12190)-RELATED"/>
    <property type="match status" value="1"/>
</dbReference>
<dbReference type="Gene3D" id="3.30.40.10">
    <property type="entry name" value="Zinc/RING finger domain, C3HC4 (zinc finger)"/>
    <property type="match status" value="1"/>
</dbReference>
<keyword evidence="3" id="KW-0862">Zinc</keyword>
<dbReference type="PROSITE" id="PS50089">
    <property type="entry name" value="ZF_RING_2"/>
    <property type="match status" value="1"/>
</dbReference>
<keyword evidence="6" id="KW-0472">Membrane</keyword>
<dbReference type="GO" id="GO:0061630">
    <property type="term" value="F:ubiquitin protein ligase activity"/>
    <property type="evidence" value="ECO:0007669"/>
    <property type="project" value="TreeGrafter"/>
</dbReference>
<keyword evidence="6" id="KW-0812">Transmembrane</keyword>
<feature type="transmembrane region" description="Helical" evidence="6">
    <location>
        <begin position="118"/>
        <end position="140"/>
    </location>
</feature>
<evidence type="ECO:0000256" key="1">
    <source>
        <dbReference type="ARBA" id="ARBA00022723"/>
    </source>
</evidence>
<evidence type="ECO:0000256" key="3">
    <source>
        <dbReference type="ARBA" id="ARBA00022833"/>
    </source>
</evidence>
<name>A0A7S4VWA2_9DINO</name>
<evidence type="ECO:0000256" key="5">
    <source>
        <dbReference type="SAM" id="MobiDB-lite"/>
    </source>
</evidence>
<evidence type="ECO:0000256" key="4">
    <source>
        <dbReference type="PROSITE-ProRule" id="PRU00175"/>
    </source>
</evidence>
<feature type="region of interest" description="Disordered" evidence="5">
    <location>
        <begin position="263"/>
        <end position="309"/>
    </location>
</feature>